<reference evidence="7" key="1">
    <citation type="submission" date="2015-06" db="UniProtKB">
        <authorList>
            <consortium name="EnsemblPlants"/>
        </authorList>
    </citation>
    <scope>IDENTIFICATION</scope>
</reference>
<dbReference type="PANTHER" id="PTHR31719:SF43">
    <property type="entry name" value="NAC TRANSCRIPTION FACTOR 56"/>
    <property type="match status" value="1"/>
</dbReference>
<keyword evidence="4" id="KW-0804">Transcription</keyword>
<feature type="region of interest" description="Disordered" evidence="6">
    <location>
        <begin position="80"/>
        <end position="108"/>
    </location>
</feature>
<sequence length="338" mass="36937">MRSSFPSAPPSVPRITSSSTSSSARRSPEQTVAASAASSTQPLYSAPPGDLIENRAHAPGSDKNDGKGGVWYFFSPVRRHQTKGGRSGRRQRVVDDDEGYNWHSEKSEPVLDTQGKRVGFINKLSFGIKRPGAARTRLGWCMKEYGLDHDDEQDGAAGLVLCKIYVSPHKREITYASVINAPGSKKKRKAAADVQHPEAPRPKTPRRQEMTIQEEEEEAGGALWEFERSFMSDQDETLPPGVVDDDSVDPGGFFTDMLPELGLTLQGNTEASEHGSDCTLEESLAGEYGDVHQDVETAEEDDGSFQCTWEEMFGDNMEVACPAPPTASLHVRTECACV</sequence>
<dbReference type="PROSITE" id="PS51005">
    <property type="entry name" value="NAC"/>
    <property type="match status" value="1"/>
</dbReference>
<feature type="compositionally biased region" description="Low complexity" evidence="6">
    <location>
        <begin position="13"/>
        <end position="25"/>
    </location>
</feature>
<evidence type="ECO:0000256" key="6">
    <source>
        <dbReference type="SAM" id="MobiDB-lite"/>
    </source>
</evidence>
<dbReference type="AlphaFoldDB" id="M8BQA3"/>
<keyword evidence="2" id="KW-0805">Transcription regulation</keyword>
<dbReference type="GO" id="GO:0003677">
    <property type="term" value="F:DNA binding"/>
    <property type="evidence" value="ECO:0007669"/>
    <property type="project" value="UniProtKB-KW"/>
</dbReference>
<name>M8BQA3_AEGTA</name>
<proteinExistence type="predicted"/>
<protein>
    <submittedName>
        <fullName evidence="7">NAC domain-containing protein 55</fullName>
    </submittedName>
</protein>
<organism evidence="7">
    <name type="scientific">Aegilops tauschii</name>
    <name type="common">Tausch's goatgrass</name>
    <name type="synonym">Aegilops squarrosa</name>
    <dbReference type="NCBI Taxonomy" id="37682"/>
    <lineage>
        <taxon>Eukaryota</taxon>
        <taxon>Viridiplantae</taxon>
        <taxon>Streptophyta</taxon>
        <taxon>Embryophyta</taxon>
        <taxon>Tracheophyta</taxon>
        <taxon>Spermatophyta</taxon>
        <taxon>Magnoliopsida</taxon>
        <taxon>Liliopsida</taxon>
        <taxon>Poales</taxon>
        <taxon>Poaceae</taxon>
        <taxon>BOP clade</taxon>
        <taxon>Pooideae</taxon>
        <taxon>Triticodae</taxon>
        <taxon>Triticeae</taxon>
        <taxon>Triticinae</taxon>
        <taxon>Aegilops</taxon>
    </lineage>
</organism>
<comment type="subcellular location">
    <subcellularLocation>
        <location evidence="1">Nucleus</location>
    </subcellularLocation>
</comment>
<dbReference type="SUPFAM" id="SSF101941">
    <property type="entry name" value="NAC domain"/>
    <property type="match status" value="1"/>
</dbReference>
<keyword evidence="5" id="KW-0539">Nucleus</keyword>
<keyword evidence="3" id="KW-0238">DNA-binding</keyword>
<dbReference type="InterPro" id="IPR003441">
    <property type="entry name" value="NAC-dom"/>
</dbReference>
<dbReference type="Pfam" id="PF02365">
    <property type="entry name" value="NAM"/>
    <property type="match status" value="1"/>
</dbReference>
<dbReference type="GO" id="GO:0005634">
    <property type="term" value="C:nucleus"/>
    <property type="evidence" value="ECO:0007669"/>
    <property type="project" value="UniProtKB-SubCell"/>
</dbReference>
<evidence type="ECO:0000256" key="4">
    <source>
        <dbReference type="ARBA" id="ARBA00023163"/>
    </source>
</evidence>
<feature type="region of interest" description="Disordered" evidence="6">
    <location>
        <begin position="184"/>
        <end position="217"/>
    </location>
</feature>
<feature type="compositionally biased region" description="Basic and acidic residues" evidence="6">
    <location>
        <begin position="52"/>
        <end position="66"/>
    </location>
</feature>
<evidence type="ECO:0000256" key="3">
    <source>
        <dbReference type="ARBA" id="ARBA00023125"/>
    </source>
</evidence>
<dbReference type="EnsemblPlants" id="EMT05147">
    <property type="protein sequence ID" value="EMT05147"/>
    <property type="gene ID" value="F775_00446"/>
</dbReference>
<feature type="compositionally biased region" description="Basic residues" evidence="6">
    <location>
        <begin position="80"/>
        <end position="91"/>
    </location>
</feature>
<dbReference type="Gene3D" id="2.170.150.80">
    <property type="entry name" value="NAC domain"/>
    <property type="match status" value="1"/>
</dbReference>
<evidence type="ECO:0000313" key="7">
    <source>
        <dbReference type="EnsemblPlants" id="EMT05147"/>
    </source>
</evidence>
<feature type="region of interest" description="Disordered" evidence="6">
    <location>
        <begin position="1"/>
        <end position="67"/>
    </location>
</feature>
<evidence type="ECO:0000256" key="2">
    <source>
        <dbReference type="ARBA" id="ARBA00023015"/>
    </source>
</evidence>
<evidence type="ECO:0000256" key="5">
    <source>
        <dbReference type="ARBA" id="ARBA00023242"/>
    </source>
</evidence>
<feature type="compositionally biased region" description="Basic and acidic residues" evidence="6">
    <location>
        <begin position="195"/>
        <end position="209"/>
    </location>
</feature>
<dbReference type="PANTHER" id="PTHR31719">
    <property type="entry name" value="NAC TRANSCRIPTION FACTOR 56"/>
    <property type="match status" value="1"/>
</dbReference>
<accession>M8BQA3</accession>
<dbReference type="InterPro" id="IPR036093">
    <property type="entry name" value="NAC_dom_sf"/>
</dbReference>
<evidence type="ECO:0000256" key="1">
    <source>
        <dbReference type="ARBA" id="ARBA00004123"/>
    </source>
</evidence>
<dbReference type="GO" id="GO:0006355">
    <property type="term" value="P:regulation of DNA-templated transcription"/>
    <property type="evidence" value="ECO:0007669"/>
    <property type="project" value="InterPro"/>
</dbReference>